<dbReference type="EMBL" id="VLKZ01000002">
    <property type="protein sequence ID" value="TWI59309.1"/>
    <property type="molecule type" value="Genomic_DNA"/>
</dbReference>
<gene>
    <name evidence="1" type="ORF">IQ10_01025</name>
</gene>
<dbReference type="RefSeq" id="WP_144449378.1">
    <property type="nucleotide sequence ID" value="NZ_VLKZ01000002.1"/>
</dbReference>
<accession>A0A562QRC1</accession>
<dbReference type="Proteomes" id="UP000315711">
    <property type="component" value="Unassembled WGS sequence"/>
</dbReference>
<organism evidence="1 2">
    <name type="scientific">Halalkalibacter nanhaiisediminis</name>
    <dbReference type="NCBI Taxonomy" id="688079"/>
    <lineage>
        <taxon>Bacteria</taxon>
        <taxon>Bacillati</taxon>
        <taxon>Bacillota</taxon>
        <taxon>Bacilli</taxon>
        <taxon>Bacillales</taxon>
        <taxon>Bacillaceae</taxon>
        <taxon>Halalkalibacter</taxon>
    </lineage>
</organism>
<dbReference type="AlphaFoldDB" id="A0A562QRC1"/>
<evidence type="ECO:0000313" key="2">
    <source>
        <dbReference type="Proteomes" id="UP000315711"/>
    </source>
</evidence>
<name>A0A562QRC1_9BACI</name>
<comment type="caution">
    <text evidence="1">The sequence shown here is derived from an EMBL/GenBank/DDBJ whole genome shotgun (WGS) entry which is preliminary data.</text>
</comment>
<reference evidence="1 2" key="1">
    <citation type="journal article" date="2015" name="Stand. Genomic Sci.">
        <title>Genomic Encyclopedia of Bacterial and Archaeal Type Strains, Phase III: the genomes of soil and plant-associated and newly described type strains.</title>
        <authorList>
            <person name="Whitman W.B."/>
            <person name="Woyke T."/>
            <person name="Klenk H.P."/>
            <person name="Zhou Y."/>
            <person name="Lilburn T.G."/>
            <person name="Beck B.J."/>
            <person name="De Vos P."/>
            <person name="Vandamme P."/>
            <person name="Eisen J.A."/>
            <person name="Garrity G."/>
            <person name="Hugenholtz P."/>
            <person name="Kyrpides N.C."/>
        </authorList>
    </citation>
    <scope>NUCLEOTIDE SEQUENCE [LARGE SCALE GENOMIC DNA]</scope>
    <source>
        <strain evidence="1 2">CGMCC 1.10116</strain>
    </source>
</reference>
<evidence type="ECO:0000313" key="1">
    <source>
        <dbReference type="EMBL" id="TWI59309.1"/>
    </source>
</evidence>
<proteinExistence type="predicted"/>
<keyword evidence="2" id="KW-1185">Reference proteome</keyword>
<sequence length="94" mass="10620">MTKIGLLNLDVSPSGLNQMDHTIISEVEDYNVMGIEMDRFKNEFHVRDLREACDAYHYPILKPIPSRNTLAFQQVLSGFDAVVMIGTGNIHITL</sequence>
<protein>
    <submittedName>
        <fullName evidence="1">Uncharacterized protein</fullName>
    </submittedName>
</protein>